<organism evidence="2 3">
    <name type="scientific">Methanonatronarchaeum thermophilum</name>
    <dbReference type="NCBI Taxonomy" id="1927129"/>
    <lineage>
        <taxon>Archaea</taxon>
        <taxon>Methanobacteriati</taxon>
        <taxon>Methanobacteriota</taxon>
        <taxon>Methanonatronarchaeia</taxon>
        <taxon>Methanonatronarchaeales</taxon>
        <taxon>Methanonatronarchaeaceae</taxon>
        <taxon>Methanonatronarchaeum</taxon>
    </lineage>
</organism>
<evidence type="ECO:0000313" key="3">
    <source>
        <dbReference type="Proteomes" id="UP000195137"/>
    </source>
</evidence>
<dbReference type="Proteomes" id="UP000195137">
    <property type="component" value="Unassembled WGS sequence"/>
</dbReference>
<dbReference type="InterPro" id="IPR045056">
    <property type="entry name" value="Nop56/Nop58"/>
</dbReference>
<dbReference type="InterPro" id="IPR029012">
    <property type="entry name" value="Helix_hairpin_bin_sf"/>
</dbReference>
<dbReference type="EMBL" id="MRZU01000002">
    <property type="protein sequence ID" value="OUJ19485.1"/>
    <property type="molecule type" value="Genomic_DNA"/>
</dbReference>
<evidence type="ECO:0000259" key="1">
    <source>
        <dbReference type="PROSITE" id="PS51358"/>
    </source>
</evidence>
<evidence type="ECO:0000313" key="2">
    <source>
        <dbReference type="EMBL" id="OUJ19485.1"/>
    </source>
</evidence>
<dbReference type="OrthoDB" id="11877at2157"/>
<dbReference type="InterPro" id="IPR002687">
    <property type="entry name" value="Nop_dom"/>
</dbReference>
<dbReference type="AlphaFoldDB" id="A0A1Y3GJ66"/>
<comment type="caution">
    <text evidence="2">The sequence shown here is derived from an EMBL/GenBank/DDBJ whole genome shotgun (WGS) entry which is preliminary data.</text>
</comment>
<keyword evidence="3" id="KW-1185">Reference proteome</keyword>
<proteinExistence type="predicted"/>
<protein>
    <submittedName>
        <fullName evidence="2">RNA processing factor Prp31 containing Nop domain SIK1</fullName>
    </submittedName>
</protein>
<dbReference type="Pfam" id="PF01798">
    <property type="entry name" value="Nop"/>
    <property type="match status" value="1"/>
</dbReference>
<dbReference type="InterPro" id="IPR036070">
    <property type="entry name" value="Nop_dom_sf"/>
</dbReference>
<dbReference type="GO" id="GO:0031428">
    <property type="term" value="C:box C/D methylation guide snoRNP complex"/>
    <property type="evidence" value="ECO:0007669"/>
    <property type="project" value="InterPro"/>
</dbReference>
<sequence>MYFIETWFGIFIVDSELNVVDSKLYSEDVDEIVRLNRDFDWSYVKGFDAEPAPLDLEREFRLNLWGRYEERYRSLLHEVGHQVCEGDVEVSLEDRGEDVIRAVETLDKFDKSINLLGESVKEWALSHNVGDVGSGEEIAQDILDGEISESSFKSSVVYQEVKRVSEQLMSLKMARDSVLSYIEREMMGFAPNLTKVCGPVIGGRLISLAGGLKKLALMPSGTIQVLGAEKALFRHLKDGSEPPKHGVIFQHELIRNTHWSKRGKLARTLASKIALASRIDYFSGEDKSKTLLEDLEKRKKEVLQ</sequence>
<name>A0A1Y3GJ66_9EURY</name>
<dbReference type="InterPro" id="IPR042239">
    <property type="entry name" value="Nop_C"/>
</dbReference>
<dbReference type="Gene3D" id="1.10.287.660">
    <property type="entry name" value="Helix hairpin bin"/>
    <property type="match status" value="1"/>
</dbReference>
<accession>A0A1Y3GJ66</accession>
<feature type="domain" description="Nop" evidence="1">
    <location>
        <begin position="189"/>
        <end position="304"/>
    </location>
</feature>
<dbReference type="RefSeq" id="WP_086636649.1">
    <property type="nucleotide sequence ID" value="NZ_MRZU01000002.1"/>
</dbReference>
<dbReference type="PANTHER" id="PTHR10894">
    <property type="entry name" value="NUCLEOLAR PROTEIN 5 NUCLEOLAR PROTEIN NOP5 NOP58"/>
    <property type="match status" value="1"/>
</dbReference>
<dbReference type="PANTHER" id="PTHR10894:SF0">
    <property type="entry name" value="NUCLEOLAR PROTEIN 56"/>
    <property type="match status" value="1"/>
</dbReference>
<dbReference type="GO" id="GO:0030515">
    <property type="term" value="F:snoRNA binding"/>
    <property type="evidence" value="ECO:0007669"/>
    <property type="project" value="InterPro"/>
</dbReference>
<dbReference type="PROSITE" id="PS51358">
    <property type="entry name" value="NOP"/>
    <property type="match status" value="1"/>
</dbReference>
<gene>
    <name evidence="2" type="ORF">AMET1_0156</name>
</gene>
<dbReference type="Gene3D" id="1.10.246.90">
    <property type="entry name" value="Nop domain"/>
    <property type="match status" value="1"/>
</dbReference>
<dbReference type="SUPFAM" id="SSF89124">
    <property type="entry name" value="Nop domain"/>
    <property type="match status" value="1"/>
</dbReference>
<reference evidence="2 3" key="1">
    <citation type="submission" date="2016-12" db="EMBL/GenBank/DDBJ databases">
        <title>Discovery of methanogenic haloarchaea.</title>
        <authorList>
            <person name="Sorokin D.Y."/>
            <person name="Makarova K.S."/>
            <person name="Abbas B."/>
            <person name="Ferrer M."/>
            <person name="Golyshin P.N."/>
        </authorList>
    </citation>
    <scope>NUCLEOTIDE SEQUENCE [LARGE SCALE GENOMIC DNA]</scope>
    <source>
        <strain evidence="2">AMET1</strain>
    </source>
</reference>